<evidence type="ECO:0000256" key="11">
    <source>
        <dbReference type="RuleBase" id="RU364053"/>
    </source>
</evidence>
<dbReference type="GO" id="GO:0043138">
    <property type="term" value="F:3'-5' DNA helicase activity"/>
    <property type="evidence" value="ECO:0007669"/>
    <property type="project" value="UniProtKB-EC"/>
</dbReference>
<feature type="compositionally biased region" description="Low complexity" evidence="12">
    <location>
        <begin position="731"/>
        <end position="765"/>
    </location>
</feature>
<reference evidence="15 16" key="1">
    <citation type="submission" date="2020-08" db="EMBL/GenBank/DDBJ databases">
        <title>Genomic Encyclopedia of Type Strains, Phase III (KMG-III): the genomes of soil and plant-associated and newly described type strains.</title>
        <authorList>
            <person name="Whitman W."/>
        </authorList>
    </citation>
    <scope>NUCLEOTIDE SEQUENCE [LARGE SCALE GENOMIC DNA]</scope>
    <source>
        <strain evidence="15 16">CECT 3313</strain>
    </source>
</reference>
<gene>
    <name evidence="15" type="ORF">FHS34_002841</name>
</gene>
<evidence type="ECO:0000256" key="8">
    <source>
        <dbReference type="ARBA" id="ARBA00034617"/>
    </source>
</evidence>
<evidence type="ECO:0000256" key="6">
    <source>
        <dbReference type="ARBA" id="ARBA00023125"/>
    </source>
</evidence>
<dbReference type="PANTHER" id="PTHR11070:SF2">
    <property type="entry name" value="ATP-DEPENDENT DNA HELICASE SRS2"/>
    <property type="match status" value="1"/>
</dbReference>
<organism evidence="15 16">
    <name type="scientific">Streptomyces echinatus</name>
    <dbReference type="NCBI Taxonomy" id="67293"/>
    <lineage>
        <taxon>Bacteria</taxon>
        <taxon>Bacillati</taxon>
        <taxon>Actinomycetota</taxon>
        <taxon>Actinomycetes</taxon>
        <taxon>Kitasatosporales</taxon>
        <taxon>Streptomycetaceae</taxon>
        <taxon>Streptomyces</taxon>
    </lineage>
</organism>
<dbReference type="GO" id="GO:0033202">
    <property type="term" value="C:DNA helicase complex"/>
    <property type="evidence" value="ECO:0007669"/>
    <property type="project" value="TreeGrafter"/>
</dbReference>
<dbReference type="PANTHER" id="PTHR11070">
    <property type="entry name" value="UVRD / RECB / PCRA DNA HELICASE FAMILY MEMBER"/>
    <property type="match status" value="1"/>
</dbReference>
<dbReference type="Pfam" id="PF00580">
    <property type="entry name" value="UvrD-helicase"/>
    <property type="match status" value="1"/>
</dbReference>
<keyword evidence="6 11" id="KW-0238">DNA-binding</keyword>
<dbReference type="GO" id="GO:0005829">
    <property type="term" value="C:cytosol"/>
    <property type="evidence" value="ECO:0007669"/>
    <property type="project" value="TreeGrafter"/>
</dbReference>
<name>A0A7W9PSX5_9ACTN</name>
<keyword evidence="3 10" id="KW-0378">Hydrolase</keyword>
<feature type="domain" description="UvrD-like helicase ATP-binding" evidence="13">
    <location>
        <begin position="71"/>
        <end position="365"/>
    </location>
</feature>
<dbReference type="FunFam" id="1.10.486.10:FF:000003">
    <property type="entry name" value="ATP-dependent DNA helicase"/>
    <property type="match status" value="1"/>
</dbReference>
<dbReference type="AlphaFoldDB" id="A0A7W9PSX5"/>
<dbReference type="EMBL" id="JACHJK010000004">
    <property type="protein sequence ID" value="MBB5927383.1"/>
    <property type="molecule type" value="Genomic_DNA"/>
</dbReference>
<evidence type="ECO:0000259" key="14">
    <source>
        <dbReference type="PROSITE" id="PS51217"/>
    </source>
</evidence>
<keyword evidence="4 10" id="KW-0347">Helicase</keyword>
<evidence type="ECO:0000256" key="9">
    <source>
        <dbReference type="ARBA" id="ARBA00048988"/>
    </source>
</evidence>
<dbReference type="InterPro" id="IPR005751">
    <property type="entry name" value="ATP-dep_DNA_helicase_PcrA"/>
</dbReference>
<dbReference type="SUPFAM" id="SSF52540">
    <property type="entry name" value="P-loop containing nucleoside triphosphate hydrolases"/>
    <property type="match status" value="1"/>
</dbReference>
<feature type="domain" description="UvrD-like helicase C-terminal" evidence="14">
    <location>
        <begin position="366"/>
        <end position="648"/>
    </location>
</feature>
<sequence length="826" mass="91028">MSSLFDDSFLADLQAPRGREEEHPPPPEDDHAPEPLPDDLFGGKFDVPPDRDAYYRDGAPRPVLDPAALLQGLNENQRAAVVHAGSPLLIVAGAGSGKTRVLTHRIAHLLGARDVHPGQILAITFTNKAAGEMKERVEQLVGPRANAMWVMTFHSACVRILRRESKKLGFTSSFSIYDAADSKRLMALVCRDLDLDPKRFPPKSFSAKISNLKNELIDEEDFAAQAADGFEKTLAQAYALYQSRLREANALDFDDLIMTTVNLLRAFPDVAEHYRRRFRHVLVDEYQDTNHAQYALVRELVGTGGHDEDVPPGEYDIPPAELCVVGDADQSIYAFRGATIRNILQFEEDYPNATTILLEQNYRSTQTILSAANAVIERNESRRPKNLWTNAGQGARITGYVADTEHDEAQFVADEIDRLTDAGHAKAGDVAVFYRTNAQSRVFEEIFIRVGLPYKVVGGVRFYERKEVRDVLAYLRVLANPEDSVPLRRILNVPKRGIGERAEAMIDALAQREKISFPQALKRVDEAYGMAARSTNAVKRFNTLMEDLRTIVESGAGPATVLEAILERTGYLAELQASTDPQDETRIENLQELAAVALEFEQERGEGEPVGLSDFLEQVALVADSDQIPDEADGDGVITLMTLHTAKGLEFPVVFLTGMEDGVFPHMRALGQAKELEEERRLAYVGITRARERLYLTRSAMRSAWGQPSYNPPSRFLEEIPPTHVEWKRTGAAAPHSSGPASGIAASLSSTRSRSSASGASGFATRRTAEKPVVGLAVGDRVTHDQFGLGTVVAVKGTGANAEATIDFGDTKPKRLLLRYAPVEKL</sequence>
<protein>
    <recommendedName>
        <fullName evidence="11">ATP-dependent DNA helicase</fullName>
        <ecNumber evidence="11">5.6.2.4</ecNumber>
    </recommendedName>
</protein>
<evidence type="ECO:0000313" key="15">
    <source>
        <dbReference type="EMBL" id="MBB5927383.1"/>
    </source>
</evidence>
<evidence type="ECO:0000256" key="2">
    <source>
        <dbReference type="ARBA" id="ARBA00022741"/>
    </source>
</evidence>
<feature type="region of interest" description="Disordered" evidence="12">
    <location>
        <begin position="1"/>
        <end position="43"/>
    </location>
</feature>
<evidence type="ECO:0000256" key="10">
    <source>
        <dbReference type="PROSITE-ProRule" id="PRU00560"/>
    </source>
</evidence>
<comment type="caution">
    <text evidence="15">The sequence shown here is derived from an EMBL/GenBank/DDBJ whole genome shotgun (WGS) entry which is preliminary data.</text>
</comment>
<evidence type="ECO:0000256" key="12">
    <source>
        <dbReference type="SAM" id="MobiDB-lite"/>
    </source>
</evidence>
<evidence type="ECO:0000256" key="1">
    <source>
        <dbReference type="ARBA" id="ARBA00009922"/>
    </source>
</evidence>
<dbReference type="Pfam" id="PF21196">
    <property type="entry name" value="PcrA_UvrD_tudor"/>
    <property type="match status" value="1"/>
</dbReference>
<dbReference type="EC" id="5.6.2.4" evidence="11"/>
<comment type="catalytic activity">
    <reaction evidence="9 11">
        <text>ATP + H2O = ADP + phosphate + H(+)</text>
        <dbReference type="Rhea" id="RHEA:13065"/>
        <dbReference type="ChEBI" id="CHEBI:15377"/>
        <dbReference type="ChEBI" id="CHEBI:15378"/>
        <dbReference type="ChEBI" id="CHEBI:30616"/>
        <dbReference type="ChEBI" id="CHEBI:43474"/>
        <dbReference type="ChEBI" id="CHEBI:456216"/>
        <dbReference type="EC" id="5.6.2.4"/>
    </reaction>
</comment>
<dbReference type="Proteomes" id="UP000585836">
    <property type="component" value="Unassembled WGS sequence"/>
</dbReference>
<dbReference type="PROSITE" id="PS51217">
    <property type="entry name" value="UVRD_HELICASE_CTER"/>
    <property type="match status" value="1"/>
</dbReference>
<dbReference type="InterPro" id="IPR013986">
    <property type="entry name" value="DExx_box_DNA_helicase_dom_sf"/>
</dbReference>
<dbReference type="RefSeq" id="WP_184964886.1">
    <property type="nucleotide sequence ID" value="NZ_BAAAWF010000095.1"/>
</dbReference>
<evidence type="ECO:0000256" key="5">
    <source>
        <dbReference type="ARBA" id="ARBA00022840"/>
    </source>
</evidence>
<dbReference type="GO" id="GO:0000725">
    <property type="term" value="P:recombinational repair"/>
    <property type="evidence" value="ECO:0007669"/>
    <property type="project" value="TreeGrafter"/>
</dbReference>
<keyword evidence="7" id="KW-0413">Isomerase</keyword>
<dbReference type="InterPro" id="IPR014016">
    <property type="entry name" value="UvrD-like_ATP-bd"/>
</dbReference>
<evidence type="ECO:0000256" key="3">
    <source>
        <dbReference type="ARBA" id="ARBA00022801"/>
    </source>
</evidence>
<keyword evidence="5 10" id="KW-0067">ATP-binding</keyword>
<feature type="compositionally biased region" description="Basic and acidic residues" evidence="12">
    <location>
        <begin position="17"/>
        <end position="33"/>
    </location>
</feature>
<feature type="region of interest" description="Disordered" evidence="12">
    <location>
        <begin position="730"/>
        <end position="765"/>
    </location>
</feature>
<dbReference type="Gene3D" id="1.10.486.10">
    <property type="entry name" value="PCRA, domain 4"/>
    <property type="match status" value="1"/>
</dbReference>
<dbReference type="CDD" id="cd17932">
    <property type="entry name" value="DEXQc_UvrD"/>
    <property type="match status" value="1"/>
</dbReference>
<dbReference type="InterPro" id="IPR014017">
    <property type="entry name" value="DNA_helicase_UvrD-like_C"/>
</dbReference>
<feature type="binding site" evidence="10">
    <location>
        <begin position="92"/>
        <end position="99"/>
    </location>
    <ligand>
        <name>ATP</name>
        <dbReference type="ChEBI" id="CHEBI:30616"/>
    </ligand>
</feature>
<dbReference type="Gene3D" id="3.40.50.300">
    <property type="entry name" value="P-loop containing nucleotide triphosphate hydrolases"/>
    <property type="match status" value="2"/>
</dbReference>
<keyword evidence="2 10" id="KW-0547">Nucleotide-binding</keyword>
<dbReference type="FunFam" id="1.10.10.160:FF:000001">
    <property type="entry name" value="ATP-dependent DNA helicase"/>
    <property type="match status" value="1"/>
</dbReference>
<dbReference type="CDD" id="cd18807">
    <property type="entry name" value="SF1_C_UvrD"/>
    <property type="match status" value="1"/>
</dbReference>
<dbReference type="GO" id="GO:0009314">
    <property type="term" value="P:response to radiation"/>
    <property type="evidence" value="ECO:0007669"/>
    <property type="project" value="UniProtKB-ARBA"/>
</dbReference>
<evidence type="ECO:0000313" key="16">
    <source>
        <dbReference type="Proteomes" id="UP000585836"/>
    </source>
</evidence>
<dbReference type="Gene3D" id="1.10.10.160">
    <property type="match status" value="1"/>
</dbReference>
<comment type="similarity">
    <text evidence="1 11">Belongs to the helicase family. UvrD subfamily.</text>
</comment>
<dbReference type="GO" id="GO:0005524">
    <property type="term" value="F:ATP binding"/>
    <property type="evidence" value="ECO:0007669"/>
    <property type="project" value="UniProtKB-UniRule"/>
</dbReference>
<evidence type="ECO:0000256" key="4">
    <source>
        <dbReference type="ARBA" id="ARBA00022806"/>
    </source>
</evidence>
<evidence type="ECO:0000259" key="13">
    <source>
        <dbReference type="PROSITE" id="PS51198"/>
    </source>
</evidence>
<dbReference type="GO" id="GO:0003677">
    <property type="term" value="F:DNA binding"/>
    <property type="evidence" value="ECO:0007669"/>
    <property type="project" value="UniProtKB-KW"/>
</dbReference>
<dbReference type="PROSITE" id="PS51198">
    <property type="entry name" value="UVRD_HELICASE_ATP_BIND"/>
    <property type="match status" value="1"/>
</dbReference>
<dbReference type="InterPro" id="IPR027417">
    <property type="entry name" value="P-loop_NTPase"/>
</dbReference>
<comment type="catalytic activity">
    <reaction evidence="8">
        <text>Couples ATP hydrolysis with the unwinding of duplex DNA by translocating in the 3'-5' direction.</text>
        <dbReference type="EC" id="5.6.2.4"/>
    </reaction>
</comment>
<dbReference type="GO" id="GO:0016787">
    <property type="term" value="F:hydrolase activity"/>
    <property type="evidence" value="ECO:0007669"/>
    <property type="project" value="UniProtKB-UniRule"/>
</dbReference>
<accession>A0A7W9PSX5</accession>
<evidence type="ECO:0000256" key="7">
    <source>
        <dbReference type="ARBA" id="ARBA00023235"/>
    </source>
</evidence>
<proteinExistence type="inferred from homology"/>
<dbReference type="GO" id="GO:0006260">
    <property type="term" value="P:DNA replication"/>
    <property type="evidence" value="ECO:0007669"/>
    <property type="project" value="InterPro"/>
</dbReference>
<dbReference type="NCBIfam" id="TIGR01073">
    <property type="entry name" value="pcrA"/>
    <property type="match status" value="1"/>
</dbReference>
<keyword evidence="16" id="KW-1185">Reference proteome</keyword>
<dbReference type="InterPro" id="IPR000212">
    <property type="entry name" value="DNA_helicase_UvrD/REP"/>
</dbReference>
<dbReference type="Pfam" id="PF13361">
    <property type="entry name" value="UvrD_C"/>
    <property type="match status" value="1"/>
</dbReference>